<feature type="domain" description="Flagellar basal body rod protein N-terminal" evidence="7">
    <location>
        <begin position="21"/>
        <end position="39"/>
    </location>
</feature>
<dbReference type="NCBIfam" id="TIGR01396">
    <property type="entry name" value="FlgB"/>
    <property type="match status" value="1"/>
</dbReference>
<reference evidence="8 9" key="1">
    <citation type="journal article" date="2015" name="Geomicrobiol. J.">
        <title>Caldisalinibacter kiritimatiensis gen. nov., sp. nov., a moderately thermohalophilic thiosulfate-reducing bacterium from a hypersaline microbial mat.</title>
        <authorList>
            <person name="Ben Hania W."/>
            <person name="Joseph M."/>
            <person name="Fiebig A."/>
            <person name="Bunk B."/>
            <person name="Klenk H.-P."/>
            <person name="Fardeau M.-L."/>
            <person name="Spring S."/>
        </authorList>
    </citation>
    <scope>NUCLEOTIDE SEQUENCE [LARGE SCALE GENOMIC DNA]</scope>
    <source>
        <strain evidence="8 9">L21-TH-D2</strain>
    </source>
</reference>
<dbReference type="PIRSF" id="PIRSF002889">
    <property type="entry name" value="Rod_FlgB"/>
    <property type="match status" value="1"/>
</dbReference>
<evidence type="ECO:0000256" key="2">
    <source>
        <dbReference type="ARBA" id="ARBA00009677"/>
    </source>
</evidence>
<dbReference type="AlphaFoldDB" id="R1AQB0"/>
<dbReference type="GO" id="GO:0071973">
    <property type="term" value="P:bacterial-type flagellum-dependent cell motility"/>
    <property type="evidence" value="ECO:0007669"/>
    <property type="project" value="InterPro"/>
</dbReference>
<dbReference type="RefSeq" id="WP_006317429.1">
    <property type="nucleotide sequence ID" value="NZ_ARZA01000280.1"/>
</dbReference>
<sequence>MLNTSYRSIDIMKKALDGTWQRHEAITNNIANVNTPGYKRIEVNFEAELKNALQKDGLSLNTTNEKHISKNDTLNSFNPTVKRDYSYSTRKDGNNVNIDVESAELAKNTIMYNSLIRQVSNEFRKIKMVLNEGGK</sequence>
<organism evidence="8 9">
    <name type="scientific">Caldisalinibacter kiritimatiensis</name>
    <dbReference type="NCBI Taxonomy" id="1304284"/>
    <lineage>
        <taxon>Bacteria</taxon>
        <taxon>Bacillati</taxon>
        <taxon>Bacillota</taxon>
        <taxon>Tissierellia</taxon>
        <taxon>Tissierellales</taxon>
        <taxon>Thermohalobacteraceae</taxon>
        <taxon>Caldisalinibacter</taxon>
    </lineage>
</organism>
<proteinExistence type="inferred from homology"/>
<dbReference type="Proteomes" id="UP000013378">
    <property type="component" value="Unassembled WGS sequence"/>
</dbReference>
<dbReference type="OrthoDB" id="9792068at2"/>
<comment type="similarity">
    <text evidence="2 6">Belongs to the flagella basal body rod proteins family.</text>
</comment>
<comment type="function">
    <text evidence="5 6">Structural component of flagellum, the bacterial motility apparatus. Part of the rod structure of flagellar basal body.</text>
</comment>
<evidence type="ECO:0000313" key="9">
    <source>
        <dbReference type="Proteomes" id="UP000013378"/>
    </source>
</evidence>
<evidence type="ECO:0000256" key="3">
    <source>
        <dbReference type="ARBA" id="ARBA00014376"/>
    </source>
</evidence>
<gene>
    <name evidence="8" type="ORF">L21TH_2661</name>
</gene>
<dbReference type="GO" id="GO:0030694">
    <property type="term" value="C:bacterial-type flagellum basal body, rod"/>
    <property type="evidence" value="ECO:0007669"/>
    <property type="project" value="InterPro"/>
</dbReference>
<dbReference type="InterPro" id="IPR019776">
    <property type="entry name" value="Flagellar_basal_body_rod_CS"/>
</dbReference>
<accession>R1AQB0</accession>
<keyword evidence="8" id="KW-0969">Cilium</keyword>
<dbReference type="InterPro" id="IPR001444">
    <property type="entry name" value="Flag_bb_rod_N"/>
</dbReference>
<dbReference type="InterPro" id="IPR006300">
    <property type="entry name" value="FlgB"/>
</dbReference>
<dbReference type="PROSITE" id="PS00588">
    <property type="entry name" value="FLAGELLA_BB_ROD"/>
    <property type="match status" value="1"/>
</dbReference>
<keyword evidence="8" id="KW-0966">Cell projection</keyword>
<evidence type="ECO:0000256" key="6">
    <source>
        <dbReference type="PIRNR" id="PIRNR002889"/>
    </source>
</evidence>
<evidence type="ECO:0000256" key="1">
    <source>
        <dbReference type="ARBA" id="ARBA00004117"/>
    </source>
</evidence>
<name>R1AQB0_9FIRM</name>
<evidence type="ECO:0000259" key="7">
    <source>
        <dbReference type="Pfam" id="PF00460"/>
    </source>
</evidence>
<keyword evidence="9" id="KW-1185">Reference proteome</keyword>
<evidence type="ECO:0000256" key="5">
    <source>
        <dbReference type="ARBA" id="ARBA00024934"/>
    </source>
</evidence>
<comment type="subunit">
    <text evidence="6">The basal body constitutes a major portion of the flagellar organelle and consists of a number of rings mounted on a central rod.</text>
</comment>
<dbReference type="eggNOG" id="COG1815">
    <property type="taxonomic scope" value="Bacteria"/>
</dbReference>
<dbReference type="Pfam" id="PF00460">
    <property type="entry name" value="Flg_bb_rod"/>
    <property type="match status" value="1"/>
</dbReference>
<evidence type="ECO:0000313" key="8">
    <source>
        <dbReference type="EMBL" id="EOC99312.1"/>
    </source>
</evidence>
<comment type="subcellular location">
    <subcellularLocation>
        <location evidence="1 6">Bacterial flagellum basal body</location>
    </subcellularLocation>
</comment>
<dbReference type="EMBL" id="ARZA01000280">
    <property type="protein sequence ID" value="EOC99312.1"/>
    <property type="molecule type" value="Genomic_DNA"/>
</dbReference>
<dbReference type="STRING" id="1304284.L21TH_2661"/>
<keyword evidence="8" id="KW-0282">Flagellum</keyword>
<evidence type="ECO:0000256" key="4">
    <source>
        <dbReference type="ARBA" id="ARBA00023143"/>
    </source>
</evidence>
<comment type="caution">
    <text evidence="8">The sequence shown here is derived from an EMBL/GenBank/DDBJ whole genome shotgun (WGS) entry which is preliminary data.</text>
</comment>
<protein>
    <recommendedName>
        <fullName evidence="3 6">Flagellar basal body rod protein FlgB</fullName>
    </recommendedName>
</protein>
<keyword evidence="4 6" id="KW-0975">Bacterial flagellum</keyword>